<proteinExistence type="predicted"/>
<sequence length="111" mass="12496">MLGVPPSSIRNFLYGVRNQYPYKLQSCHELLPLDIVEREAFERWALSKTEQDSSQMNKIPLRSLTSCGQTKLIFRSMVTLIPITVASGQSQNHECTQKNHCISPKSQCGVG</sequence>
<name>A0A8X6UK90_NEPPI</name>
<dbReference type="Proteomes" id="UP000887013">
    <property type="component" value="Unassembled WGS sequence"/>
</dbReference>
<protein>
    <submittedName>
        <fullName evidence="1">Uncharacterized protein</fullName>
    </submittedName>
</protein>
<organism evidence="1 2">
    <name type="scientific">Nephila pilipes</name>
    <name type="common">Giant wood spider</name>
    <name type="synonym">Nephila maculata</name>
    <dbReference type="NCBI Taxonomy" id="299642"/>
    <lineage>
        <taxon>Eukaryota</taxon>
        <taxon>Metazoa</taxon>
        <taxon>Ecdysozoa</taxon>
        <taxon>Arthropoda</taxon>
        <taxon>Chelicerata</taxon>
        <taxon>Arachnida</taxon>
        <taxon>Araneae</taxon>
        <taxon>Araneomorphae</taxon>
        <taxon>Entelegynae</taxon>
        <taxon>Araneoidea</taxon>
        <taxon>Nephilidae</taxon>
        <taxon>Nephila</taxon>
    </lineage>
</organism>
<keyword evidence="2" id="KW-1185">Reference proteome</keyword>
<evidence type="ECO:0000313" key="2">
    <source>
        <dbReference type="Proteomes" id="UP000887013"/>
    </source>
</evidence>
<gene>
    <name evidence="1" type="ORF">NPIL_109991</name>
</gene>
<dbReference type="EMBL" id="BMAW01030951">
    <property type="protein sequence ID" value="GFU18903.1"/>
    <property type="molecule type" value="Genomic_DNA"/>
</dbReference>
<reference evidence="1" key="1">
    <citation type="submission" date="2020-08" db="EMBL/GenBank/DDBJ databases">
        <title>Multicomponent nature underlies the extraordinary mechanical properties of spider dragline silk.</title>
        <authorList>
            <person name="Kono N."/>
            <person name="Nakamura H."/>
            <person name="Mori M."/>
            <person name="Yoshida Y."/>
            <person name="Ohtoshi R."/>
            <person name="Malay A.D."/>
            <person name="Moran D.A.P."/>
            <person name="Tomita M."/>
            <person name="Numata K."/>
            <person name="Arakawa K."/>
        </authorList>
    </citation>
    <scope>NUCLEOTIDE SEQUENCE</scope>
</reference>
<evidence type="ECO:0000313" key="1">
    <source>
        <dbReference type="EMBL" id="GFU18903.1"/>
    </source>
</evidence>
<dbReference type="AlphaFoldDB" id="A0A8X6UK90"/>
<dbReference type="OrthoDB" id="6430321at2759"/>
<accession>A0A8X6UK90</accession>
<comment type="caution">
    <text evidence="1">The sequence shown here is derived from an EMBL/GenBank/DDBJ whole genome shotgun (WGS) entry which is preliminary data.</text>
</comment>